<protein>
    <submittedName>
        <fullName evidence="6">Efflux transporter, RND family, MFP subunit</fullName>
    </submittedName>
</protein>
<keyword evidence="7" id="KW-1185">Reference proteome</keyword>
<dbReference type="eggNOG" id="COG0845">
    <property type="taxonomic scope" value="Bacteria"/>
</dbReference>
<dbReference type="InterPro" id="IPR050465">
    <property type="entry name" value="UPF0194_transport"/>
</dbReference>
<dbReference type="Proteomes" id="UP000006196">
    <property type="component" value="Unassembled WGS sequence"/>
</dbReference>
<keyword evidence="2 3" id="KW-0175">Coiled coil</keyword>
<dbReference type="RefSeq" id="WP_006839971.1">
    <property type="nucleotide sequence ID" value="NZ_GG667192.1"/>
</dbReference>
<feature type="region of interest" description="Disordered" evidence="4">
    <location>
        <begin position="528"/>
        <end position="551"/>
    </location>
</feature>
<comment type="caution">
    <text evidence="6">The sequence shown here is derived from an EMBL/GenBank/DDBJ whole genome shotgun (WGS) entry which is preliminary data.</text>
</comment>
<evidence type="ECO:0000259" key="5">
    <source>
        <dbReference type="Pfam" id="PF25990"/>
    </source>
</evidence>
<sequence>MVFVPEIDTSRDRTTARLGRKRGLGRAKAATALAVASLLFATACGAGGDEKKDGLAAGDYTVAREDDVTNSIVVNGNISPVRTMNMTTPLQTKVENVAVAVGDRVSVDQFLLEMDSTAAEAQLAQQQQQQANAQADAVQAAEAAQSQLNAVRDQINRGTHPAIAQAQAAVNQAQAAYDAAVAGQGAVAMDASVNQIKRFIGDISSGGAQPVPQPAPAPQPGPVPVPVPQPAPEERQLIQQRIAEQEQAVQAQQQAASQLSVAQAEAALREAYAQLEVARTQAAQERDQLKLQADSAWRKAETASNATGDGSLEYQVQSATVYAPMGGLVTSVDVTEGDVPQGKLLTIADDSRLLIRTRVREGDMPSIKTGNRVTFTSTATGSKEYTGRVSWISPVGSAGEANPQGGQQANAAVMFPVDIEVTGDTEGLLLGGSTRAEIITQETPDSLSVPLDAVYDDAGTKKVLVLNTDEGDKRGTVEERTVETGTANEVDVAVTGGDLNQGDIVINWPDQYRERIGDSVAVVDPSFNPDEVTQARASATPAPATSAQNEG</sequence>
<dbReference type="GO" id="GO:0030313">
    <property type="term" value="C:cell envelope"/>
    <property type="evidence" value="ECO:0007669"/>
    <property type="project" value="UniProtKB-SubCell"/>
</dbReference>
<dbReference type="Pfam" id="PF25990">
    <property type="entry name" value="Beta-barrel_YknX"/>
    <property type="match status" value="1"/>
</dbReference>
<dbReference type="HOGENOM" id="CLU_018816_14_2_11"/>
<dbReference type="STRING" id="525263.HMPREF0298_1245"/>
<organism evidence="6 7">
    <name type="scientific">Corynebacterium lipophiloflavum (strain ATCC 700352 / DSM 44291 / CCUG 37336 / JCM 10383 / DMMZ 1944)</name>
    <dbReference type="NCBI Taxonomy" id="525263"/>
    <lineage>
        <taxon>Bacteria</taxon>
        <taxon>Bacillati</taxon>
        <taxon>Actinomycetota</taxon>
        <taxon>Actinomycetes</taxon>
        <taxon>Mycobacteriales</taxon>
        <taxon>Corynebacteriaceae</taxon>
        <taxon>Corynebacterium</taxon>
    </lineage>
</organism>
<feature type="compositionally biased region" description="Pro residues" evidence="4">
    <location>
        <begin position="211"/>
        <end position="230"/>
    </location>
</feature>
<feature type="domain" description="YknX-like beta-barrel" evidence="5">
    <location>
        <begin position="355"/>
        <end position="438"/>
    </location>
</feature>
<dbReference type="SUPFAM" id="SSF111369">
    <property type="entry name" value="HlyD-like secretion proteins"/>
    <property type="match status" value="1"/>
</dbReference>
<feature type="coiled-coil region" evidence="3">
    <location>
        <begin position="235"/>
        <end position="292"/>
    </location>
</feature>
<dbReference type="Gene3D" id="1.10.287.470">
    <property type="entry name" value="Helix hairpin bin"/>
    <property type="match status" value="1"/>
</dbReference>
<comment type="subcellular location">
    <subcellularLocation>
        <location evidence="1">Cell envelope</location>
    </subcellularLocation>
</comment>
<dbReference type="Gene3D" id="2.40.30.170">
    <property type="match status" value="1"/>
</dbReference>
<evidence type="ECO:0000256" key="4">
    <source>
        <dbReference type="SAM" id="MobiDB-lite"/>
    </source>
</evidence>
<evidence type="ECO:0000256" key="2">
    <source>
        <dbReference type="ARBA" id="ARBA00023054"/>
    </source>
</evidence>
<dbReference type="OrthoDB" id="3268957at2"/>
<evidence type="ECO:0000256" key="3">
    <source>
        <dbReference type="SAM" id="Coils"/>
    </source>
</evidence>
<dbReference type="EMBL" id="ACHJ01000110">
    <property type="protein sequence ID" value="EEI16920.1"/>
    <property type="molecule type" value="Genomic_DNA"/>
</dbReference>
<name>C0XS25_CORLD</name>
<evidence type="ECO:0000313" key="6">
    <source>
        <dbReference type="EMBL" id="EEI16920.1"/>
    </source>
</evidence>
<dbReference type="InterPro" id="IPR058636">
    <property type="entry name" value="Beta-barrel_YknX"/>
</dbReference>
<feature type="coiled-coil region" evidence="3">
    <location>
        <begin position="114"/>
        <end position="144"/>
    </location>
</feature>
<dbReference type="AlphaFoldDB" id="C0XS25"/>
<feature type="compositionally biased region" description="Low complexity" evidence="4">
    <location>
        <begin position="537"/>
        <end position="551"/>
    </location>
</feature>
<dbReference type="Gene3D" id="2.40.50.100">
    <property type="match status" value="1"/>
</dbReference>
<gene>
    <name evidence="6" type="ORF">HMPREF0298_1245</name>
</gene>
<feature type="region of interest" description="Disordered" evidence="4">
    <location>
        <begin position="204"/>
        <end position="230"/>
    </location>
</feature>
<dbReference type="Gene3D" id="2.40.420.20">
    <property type="match status" value="1"/>
</dbReference>
<evidence type="ECO:0000256" key="1">
    <source>
        <dbReference type="ARBA" id="ARBA00004196"/>
    </source>
</evidence>
<accession>C0XS25</accession>
<dbReference type="PANTHER" id="PTHR32347">
    <property type="entry name" value="EFFLUX SYSTEM COMPONENT YKNX-RELATED"/>
    <property type="match status" value="1"/>
</dbReference>
<proteinExistence type="predicted"/>
<evidence type="ECO:0000313" key="7">
    <source>
        <dbReference type="Proteomes" id="UP000006196"/>
    </source>
</evidence>
<reference evidence="6" key="1">
    <citation type="submission" date="2009-01" db="EMBL/GenBank/DDBJ databases">
        <authorList>
            <person name="Qin X."/>
            <person name="Bachman B."/>
            <person name="Battles P."/>
            <person name="Bell A."/>
            <person name="Bess C."/>
            <person name="Bickham C."/>
            <person name="Chaboub L."/>
            <person name="Chen D."/>
            <person name="Coyle M."/>
            <person name="Deiros D.R."/>
            <person name="Dinh H."/>
            <person name="Forbes L."/>
            <person name="Fowler G."/>
            <person name="Francisco L."/>
            <person name="Fu Q."/>
            <person name="Gubbala S."/>
            <person name="Hale W."/>
            <person name="Han Y."/>
            <person name="Hemphill L."/>
            <person name="Highlander S.K."/>
            <person name="Hirani K."/>
            <person name="Hogues M."/>
            <person name="Jackson L."/>
            <person name="Jakkamsetti A."/>
            <person name="Javaid M."/>
            <person name="Jiang H."/>
            <person name="Korchina V."/>
            <person name="Kovar C."/>
            <person name="Lara F."/>
            <person name="Lee S."/>
            <person name="Mata R."/>
            <person name="Mathew T."/>
            <person name="Moen C."/>
            <person name="Morales K."/>
            <person name="Munidasa M."/>
            <person name="Nazareth L."/>
            <person name="Ngo R."/>
            <person name="Nguyen L."/>
            <person name="Okwuonu G."/>
            <person name="Ongeri F."/>
            <person name="Patil S."/>
            <person name="Petrosino J."/>
            <person name="Pham C."/>
            <person name="Pham P."/>
            <person name="Pu L.-L."/>
            <person name="Puazo M."/>
            <person name="Raj R."/>
            <person name="Reid J."/>
            <person name="Rouhana J."/>
            <person name="Saada N."/>
            <person name="Shang Y."/>
            <person name="Simmons D."/>
            <person name="Thornton R."/>
            <person name="Warren J."/>
            <person name="Weissenberger G."/>
            <person name="Zhang J."/>
            <person name="Zhang L."/>
            <person name="Zhou C."/>
            <person name="Zhu D."/>
            <person name="Muzny D."/>
            <person name="Worley K."/>
            <person name="Gibbs R."/>
        </authorList>
    </citation>
    <scope>NUCLEOTIDE SEQUENCE [LARGE SCALE GENOMIC DNA]</scope>
    <source>
        <strain evidence="6">DSM 44291</strain>
    </source>
</reference>
<dbReference type="PANTHER" id="PTHR32347:SF23">
    <property type="entry name" value="BLL5650 PROTEIN"/>
    <property type="match status" value="1"/>
</dbReference>